<sequence length="369" mass="40565">MGCTSVQKNIIIHIKAVSKPKFIIFKECFTIMQAKKELFDNYNDQDIQKFTLTNDNGVSISVITLGATWQAFDFPDKNGHSANVLLSQATSKQIMANQYFCQAIGRTAGRITNGTFSINGKEYHVDQNEGTTTLHGGPHGFNTQIWNGSIDDNQIVMEKHIASADDSFPGNLDVKITWTLNDDNTATVTYTAKSDADTLFNPTQHAYFNLGDTDNVYDQSLTIDADKYLELNSDKTPSGKMVNVAGSAYDFRNGQNIKSGIDDMKASVGHTYDEVYVINDHPADQPIATLADPTSGRKVHIFSNRNALVVFTPDDLNGVTFERGAGVPHMGIALEAQNLPDTPNHEGFGSVLLPAGEEKRYSISYQAEF</sequence>
<dbReference type="Pfam" id="PF01263">
    <property type="entry name" value="Aldose_epim"/>
    <property type="match status" value="1"/>
</dbReference>
<protein>
    <recommendedName>
        <fullName evidence="5">Maltose epimerase</fullName>
        <ecNumber evidence="5">5.1.3.21</ecNumber>
    </recommendedName>
</protein>
<evidence type="ECO:0000313" key="7">
    <source>
        <dbReference type="Proteomes" id="UP001597156"/>
    </source>
</evidence>
<proteinExistence type="inferred from homology"/>
<dbReference type="EMBL" id="JBHTLH010000016">
    <property type="protein sequence ID" value="MFD1124875.1"/>
    <property type="molecule type" value="Genomic_DNA"/>
</dbReference>
<evidence type="ECO:0000256" key="5">
    <source>
        <dbReference type="PIRNR" id="PIRNR005096"/>
    </source>
</evidence>
<evidence type="ECO:0000256" key="4">
    <source>
        <dbReference type="ARBA" id="ARBA00023277"/>
    </source>
</evidence>
<dbReference type="PANTHER" id="PTHR10091:SF0">
    <property type="entry name" value="GALACTOSE MUTAROTASE"/>
    <property type="match status" value="1"/>
</dbReference>
<dbReference type="InterPro" id="IPR014718">
    <property type="entry name" value="GH-type_carb-bd"/>
</dbReference>
<dbReference type="Proteomes" id="UP001597156">
    <property type="component" value="Unassembled WGS sequence"/>
</dbReference>
<dbReference type="Gene3D" id="2.70.98.10">
    <property type="match status" value="1"/>
</dbReference>
<evidence type="ECO:0000313" key="6">
    <source>
        <dbReference type="EMBL" id="MFD1124875.1"/>
    </source>
</evidence>
<accession>A0ABW3PRJ1</accession>
<dbReference type="PANTHER" id="PTHR10091">
    <property type="entry name" value="ALDOSE-1-EPIMERASE"/>
    <property type="match status" value="1"/>
</dbReference>
<dbReference type="GO" id="GO:0016853">
    <property type="term" value="F:isomerase activity"/>
    <property type="evidence" value="ECO:0007669"/>
    <property type="project" value="UniProtKB-KW"/>
</dbReference>
<dbReference type="SUPFAM" id="SSF74650">
    <property type="entry name" value="Galactose mutarotase-like"/>
    <property type="match status" value="1"/>
</dbReference>
<dbReference type="InterPro" id="IPR011013">
    <property type="entry name" value="Gal_mutarotase_sf_dom"/>
</dbReference>
<dbReference type="CDD" id="cd09019">
    <property type="entry name" value="galactose_mutarotase_like"/>
    <property type="match status" value="1"/>
</dbReference>
<dbReference type="RefSeq" id="WP_121977004.1">
    <property type="nucleotide sequence ID" value="NZ_JBHTLH010000016.1"/>
</dbReference>
<evidence type="ECO:0000256" key="2">
    <source>
        <dbReference type="ARBA" id="ARBA00006206"/>
    </source>
</evidence>
<dbReference type="InterPro" id="IPR047215">
    <property type="entry name" value="Galactose_mutarotase-like"/>
</dbReference>
<comment type="function">
    <text evidence="5">Catalyzes the interconversion of alpha and beta anomers of maltose.</text>
</comment>
<organism evidence="6 7">
    <name type="scientific">Lentilactobacillus raoultii</name>
    <dbReference type="NCBI Taxonomy" id="1987503"/>
    <lineage>
        <taxon>Bacteria</taxon>
        <taxon>Bacillati</taxon>
        <taxon>Bacillota</taxon>
        <taxon>Bacilli</taxon>
        <taxon>Lactobacillales</taxon>
        <taxon>Lactobacillaceae</taxon>
        <taxon>Lentilactobacillus</taxon>
    </lineage>
</organism>
<dbReference type="InterPro" id="IPR008183">
    <property type="entry name" value="Aldose_1/G6P_1-epimerase"/>
</dbReference>
<comment type="pathway">
    <text evidence="1 5">Carbohydrate metabolism; hexose metabolism.</text>
</comment>
<keyword evidence="4 5" id="KW-0119">Carbohydrate metabolism</keyword>
<name>A0ABW3PRJ1_9LACO</name>
<dbReference type="InterPro" id="IPR015443">
    <property type="entry name" value="Aldose_1-epimerase"/>
</dbReference>
<dbReference type="PIRSF" id="PIRSF005096">
    <property type="entry name" value="GALM"/>
    <property type="match status" value="1"/>
</dbReference>
<keyword evidence="3 5" id="KW-0413">Isomerase</keyword>
<evidence type="ECO:0000256" key="1">
    <source>
        <dbReference type="ARBA" id="ARBA00005028"/>
    </source>
</evidence>
<reference evidence="7" key="1">
    <citation type="journal article" date="2019" name="Int. J. Syst. Evol. Microbiol.">
        <title>The Global Catalogue of Microorganisms (GCM) 10K type strain sequencing project: providing services to taxonomists for standard genome sequencing and annotation.</title>
        <authorList>
            <consortium name="The Broad Institute Genomics Platform"/>
            <consortium name="The Broad Institute Genome Sequencing Center for Infectious Disease"/>
            <person name="Wu L."/>
            <person name="Ma J."/>
        </authorList>
    </citation>
    <scope>NUCLEOTIDE SEQUENCE [LARGE SCALE GENOMIC DNA]</scope>
    <source>
        <strain evidence="7">CCUG 71848</strain>
    </source>
</reference>
<dbReference type="EC" id="5.1.3.21" evidence="5"/>
<comment type="catalytic activity">
    <reaction evidence="5">
        <text>alpha-maltose = beta-maltose</text>
        <dbReference type="Rhea" id="RHEA:21228"/>
        <dbReference type="ChEBI" id="CHEBI:18147"/>
        <dbReference type="ChEBI" id="CHEBI:18167"/>
        <dbReference type="EC" id="5.1.3.21"/>
    </reaction>
</comment>
<comment type="similarity">
    <text evidence="2 5">Belongs to the aldose epimerase family.</text>
</comment>
<evidence type="ECO:0000256" key="3">
    <source>
        <dbReference type="ARBA" id="ARBA00023235"/>
    </source>
</evidence>
<gene>
    <name evidence="6" type="ORF">ACFQ22_05775</name>
</gene>
<comment type="caution">
    <text evidence="6">The sequence shown here is derived from an EMBL/GenBank/DDBJ whole genome shotgun (WGS) entry which is preliminary data.</text>
</comment>
<keyword evidence="7" id="KW-1185">Reference proteome</keyword>